<dbReference type="PANTHER" id="PTHR33164">
    <property type="entry name" value="TRANSCRIPTIONAL REGULATOR, MARR FAMILY"/>
    <property type="match status" value="1"/>
</dbReference>
<organism evidence="3">
    <name type="scientific">Deinococcus sonorensis KR-87</name>
    <dbReference type="NCBI Taxonomy" id="694439"/>
    <lineage>
        <taxon>Bacteria</taxon>
        <taxon>Thermotogati</taxon>
        <taxon>Deinococcota</taxon>
        <taxon>Deinococci</taxon>
        <taxon>Deinococcales</taxon>
        <taxon>Deinococcaceae</taxon>
        <taxon>Deinococcus</taxon>
    </lineage>
</organism>
<proteinExistence type="predicted"/>
<dbReference type="PRINTS" id="PR00598">
    <property type="entry name" value="HTHMARR"/>
</dbReference>
<evidence type="ECO:0000256" key="1">
    <source>
        <dbReference type="SAM" id="MobiDB-lite"/>
    </source>
</evidence>
<sequence>MTASDDDILELGQTVFRFVQRSNRNQARDHDPVRVQVLALALTLDGVTPSLLAEQLELSPTSITRHVQALEDQGHVHVLPNPHDARSWLIRTSEAGMAELQRIARTGFELWRGVLHDWSAQDVATLTALLTRLMGDWDAHGPGLKAKSARRRRRVQAEEPDVPPVPAP</sequence>
<keyword evidence="3" id="KW-0614">Plasmid</keyword>
<geneLocation type="plasmid" evidence="3">
    <name>pDson03</name>
</geneLocation>
<dbReference type="RefSeq" id="WP_350242184.1">
    <property type="nucleotide sequence ID" value="NZ_CP158298.1"/>
</dbReference>
<dbReference type="SUPFAM" id="SSF46785">
    <property type="entry name" value="Winged helix' DNA-binding domain"/>
    <property type="match status" value="1"/>
</dbReference>
<evidence type="ECO:0000259" key="2">
    <source>
        <dbReference type="PROSITE" id="PS50995"/>
    </source>
</evidence>
<feature type="domain" description="HTH marR-type" evidence="2">
    <location>
        <begin position="1"/>
        <end position="135"/>
    </location>
</feature>
<dbReference type="GO" id="GO:0003700">
    <property type="term" value="F:DNA-binding transcription factor activity"/>
    <property type="evidence" value="ECO:0007669"/>
    <property type="project" value="InterPro"/>
</dbReference>
<evidence type="ECO:0000313" key="3">
    <source>
        <dbReference type="EMBL" id="XBV84146.1"/>
    </source>
</evidence>
<dbReference type="InterPro" id="IPR036390">
    <property type="entry name" value="WH_DNA-bd_sf"/>
</dbReference>
<dbReference type="SMART" id="SM00347">
    <property type="entry name" value="HTH_MARR"/>
    <property type="match status" value="1"/>
</dbReference>
<dbReference type="InterPro" id="IPR036388">
    <property type="entry name" value="WH-like_DNA-bd_sf"/>
</dbReference>
<feature type="region of interest" description="Disordered" evidence="1">
    <location>
        <begin position="143"/>
        <end position="168"/>
    </location>
</feature>
<gene>
    <name evidence="3" type="ORF">ABOD76_03570</name>
</gene>
<dbReference type="InterPro" id="IPR011991">
    <property type="entry name" value="ArsR-like_HTH"/>
</dbReference>
<protein>
    <submittedName>
        <fullName evidence="3">MarR family winged helix-turn-helix transcriptional regulator</fullName>
    </submittedName>
</protein>
<dbReference type="Pfam" id="PF01047">
    <property type="entry name" value="MarR"/>
    <property type="match status" value="1"/>
</dbReference>
<dbReference type="PROSITE" id="PS50995">
    <property type="entry name" value="HTH_MARR_2"/>
    <property type="match status" value="1"/>
</dbReference>
<accession>A0AAU7U6U2</accession>
<dbReference type="GO" id="GO:0006950">
    <property type="term" value="P:response to stress"/>
    <property type="evidence" value="ECO:0007669"/>
    <property type="project" value="TreeGrafter"/>
</dbReference>
<dbReference type="KEGG" id="dsc:ABOD76_03570"/>
<dbReference type="InterPro" id="IPR000835">
    <property type="entry name" value="HTH_MarR-typ"/>
</dbReference>
<dbReference type="InterPro" id="IPR039422">
    <property type="entry name" value="MarR/SlyA-like"/>
</dbReference>
<dbReference type="CDD" id="cd00090">
    <property type="entry name" value="HTH_ARSR"/>
    <property type="match status" value="1"/>
</dbReference>
<reference evidence="3" key="1">
    <citation type="submission" date="2024-06" db="EMBL/GenBank/DDBJ databases">
        <title>Draft Genome Sequence of Deinococcus sonorensis Type Strain KR-87, a Biofilm Producing Representative of the Genus Deinococcus.</title>
        <authorList>
            <person name="Boren L.S."/>
            <person name="Grosso R.A."/>
            <person name="Hugenberg-Cox A.N."/>
            <person name="Hill J.T.E."/>
            <person name="Albert C.M."/>
            <person name="Tuohy J.M."/>
        </authorList>
    </citation>
    <scope>NUCLEOTIDE SEQUENCE</scope>
    <source>
        <strain evidence="3">KR-87</strain>
        <plasmid evidence="3">pDson03</plasmid>
    </source>
</reference>
<dbReference type="AlphaFoldDB" id="A0AAU7U6U2"/>
<dbReference type="EMBL" id="CP158298">
    <property type="protein sequence ID" value="XBV84146.1"/>
    <property type="molecule type" value="Genomic_DNA"/>
</dbReference>
<name>A0AAU7U6U2_9DEIO</name>
<dbReference type="PANTHER" id="PTHR33164:SF57">
    <property type="entry name" value="MARR-FAMILY TRANSCRIPTIONAL REGULATOR"/>
    <property type="match status" value="1"/>
</dbReference>
<dbReference type="Gene3D" id="1.10.10.10">
    <property type="entry name" value="Winged helix-like DNA-binding domain superfamily/Winged helix DNA-binding domain"/>
    <property type="match status" value="1"/>
</dbReference>